<evidence type="ECO:0000256" key="1">
    <source>
        <dbReference type="SAM" id="MobiDB-lite"/>
    </source>
</evidence>
<dbReference type="AlphaFoldDB" id="A0AAW2INI9"/>
<reference evidence="2" key="1">
    <citation type="submission" date="2020-06" db="EMBL/GenBank/DDBJ databases">
        <authorList>
            <person name="Li T."/>
            <person name="Hu X."/>
            <person name="Zhang T."/>
            <person name="Song X."/>
            <person name="Zhang H."/>
            <person name="Dai N."/>
            <person name="Sheng W."/>
            <person name="Hou X."/>
            <person name="Wei L."/>
        </authorList>
    </citation>
    <scope>NUCLEOTIDE SEQUENCE</scope>
    <source>
        <strain evidence="2">G02</strain>
        <tissue evidence="2">Leaf</tissue>
    </source>
</reference>
<accession>A0AAW2INI9</accession>
<gene>
    <name evidence="2" type="ORF">Sradi_7230100</name>
</gene>
<feature type="region of interest" description="Disordered" evidence="1">
    <location>
        <begin position="1"/>
        <end position="26"/>
    </location>
</feature>
<sequence>MEERVAVLRSSSDGDPDGGARGRLRAGKISDGRPVAARRRRGGGAGGGYLLRRGESIWLRVWWWWVVEGLVCENHTYF</sequence>
<proteinExistence type="predicted"/>
<reference evidence="2" key="2">
    <citation type="journal article" date="2024" name="Plant">
        <title>Genomic evolution and insights into agronomic trait innovations of Sesamum species.</title>
        <authorList>
            <person name="Miao H."/>
            <person name="Wang L."/>
            <person name="Qu L."/>
            <person name="Liu H."/>
            <person name="Sun Y."/>
            <person name="Le M."/>
            <person name="Wang Q."/>
            <person name="Wei S."/>
            <person name="Zheng Y."/>
            <person name="Lin W."/>
            <person name="Duan Y."/>
            <person name="Cao H."/>
            <person name="Xiong S."/>
            <person name="Wang X."/>
            <person name="Wei L."/>
            <person name="Li C."/>
            <person name="Ma Q."/>
            <person name="Ju M."/>
            <person name="Zhao R."/>
            <person name="Li G."/>
            <person name="Mu C."/>
            <person name="Tian Q."/>
            <person name="Mei H."/>
            <person name="Zhang T."/>
            <person name="Gao T."/>
            <person name="Zhang H."/>
        </authorList>
    </citation>
    <scope>NUCLEOTIDE SEQUENCE</scope>
    <source>
        <strain evidence="2">G02</strain>
    </source>
</reference>
<name>A0AAW2INI9_SESRA</name>
<evidence type="ECO:0000313" key="2">
    <source>
        <dbReference type="EMBL" id="KAL0283417.1"/>
    </source>
</evidence>
<protein>
    <submittedName>
        <fullName evidence="2">Uncharacterized protein</fullName>
    </submittedName>
</protein>
<organism evidence="2">
    <name type="scientific">Sesamum radiatum</name>
    <name type="common">Black benniseed</name>
    <dbReference type="NCBI Taxonomy" id="300843"/>
    <lineage>
        <taxon>Eukaryota</taxon>
        <taxon>Viridiplantae</taxon>
        <taxon>Streptophyta</taxon>
        <taxon>Embryophyta</taxon>
        <taxon>Tracheophyta</taxon>
        <taxon>Spermatophyta</taxon>
        <taxon>Magnoliopsida</taxon>
        <taxon>eudicotyledons</taxon>
        <taxon>Gunneridae</taxon>
        <taxon>Pentapetalae</taxon>
        <taxon>asterids</taxon>
        <taxon>lamiids</taxon>
        <taxon>Lamiales</taxon>
        <taxon>Pedaliaceae</taxon>
        <taxon>Sesamum</taxon>
    </lineage>
</organism>
<dbReference type="EMBL" id="JACGWJ010001286">
    <property type="protein sequence ID" value="KAL0283417.1"/>
    <property type="molecule type" value="Genomic_DNA"/>
</dbReference>
<comment type="caution">
    <text evidence="2">The sequence shown here is derived from an EMBL/GenBank/DDBJ whole genome shotgun (WGS) entry which is preliminary data.</text>
</comment>